<feature type="non-terminal residue" evidence="2">
    <location>
        <position position="1"/>
    </location>
</feature>
<reference evidence="2 3" key="1">
    <citation type="submission" date="2019-09" db="EMBL/GenBank/DDBJ databases">
        <title>Bird 10,000 Genomes (B10K) Project - Family phase.</title>
        <authorList>
            <person name="Zhang G."/>
        </authorList>
    </citation>
    <scope>NUCLEOTIDE SEQUENCE [LARGE SCALE GENOMIC DNA]</scope>
    <source>
        <strain evidence="2">B10K-DU-001-39</strain>
        <tissue evidence="2">Muscle</tissue>
    </source>
</reference>
<proteinExistence type="predicted"/>
<dbReference type="AlphaFoldDB" id="A0A7L0WWP7"/>
<comment type="caution">
    <text evidence="2">The sequence shown here is derived from an EMBL/GenBank/DDBJ whole genome shotgun (WGS) entry which is preliminary data.</text>
</comment>
<dbReference type="InterPro" id="IPR028089">
    <property type="entry name" value="DUF4455"/>
</dbReference>
<dbReference type="Pfam" id="PF14643">
    <property type="entry name" value="DUF4455"/>
    <property type="match status" value="1"/>
</dbReference>
<gene>
    <name evidence="2" type="primary">Ccdc180_1</name>
    <name evidence="2" type="ORF">ALELAT_R05905</name>
</gene>
<evidence type="ECO:0000313" key="3">
    <source>
        <dbReference type="Proteomes" id="UP000562322"/>
    </source>
</evidence>
<dbReference type="EMBL" id="VXAV01012103">
    <property type="protein sequence ID" value="NXL95945.1"/>
    <property type="molecule type" value="Genomic_DNA"/>
</dbReference>
<dbReference type="OrthoDB" id="9116228at2759"/>
<accession>A0A7L0WWP7</accession>
<keyword evidence="3" id="KW-1185">Reference proteome</keyword>
<evidence type="ECO:0000259" key="1">
    <source>
        <dbReference type="Pfam" id="PF14643"/>
    </source>
</evidence>
<feature type="non-terminal residue" evidence="2">
    <location>
        <position position="117"/>
    </location>
</feature>
<feature type="domain" description="DUF4455" evidence="1">
    <location>
        <begin position="1"/>
        <end position="117"/>
    </location>
</feature>
<evidence type="ECO:0000313" key="2">
    <source>
        <dbReference type="EMBL" id="NXL95945.1"/>
    </source>
</evidence>
<protein>
    <submittedName>
        <fullName evidence="2">CC180 protein</fullName>
    </submittedName>
</protein>
<organism evidence="2 3">
    <name type="scientific">Alectura lathami</name>
    <name type="common">Australian brush turkey</name>
    <dbReference type="NCBI Taxonomy" id="81907"/>
    <lineage>
        <taxon>Eukaryota</taxon>
        <taxon>Metazoa</taxon>
        <taxon>Chordata</taxon>
        <taxon>Craniata</taxon>
        <taxon>Vertebrata</taxon>
        <taxon>Euteleostomi</taxon>
        <taxon>Archelosauria</taxon>
        <taxon>Archosauria</taxon>
        <taxon>Dinosauria</taxon>
        <taxon>Saurischia</taxon>
        <taxon>Theropoda</taxon>
        <taxon>Coelurosauria</taxon>
        <taxon>Aves</taxon>
        <taxon>Neognathae</taxon>
        <taxon>Galloanserae</taxon>
        <taxon>Galliformes</taxon>
        <taxon>Megapodiidae</taxon>
        <taxon>Alectura</taxon>
    </lineage>
</organism>
<dbReference type="Proteomes" id="UP000562322">
    <property type="component" value="Unassembled WGS sequence"/>
</dbReference>
<name>A0A7L0WWP7_ALELA</name>
<sequence length="117" mass="13946">INRTLLDNQRAIAKLFMSLMKSEMEREFSLHLEWQERVKDWRHIHRNCVVQSFRAFMANEEIQNPPAVKMEKEDMINGQILLNERRLEVLQHLIDFLPPASTQAGINEWYKSLVNLN</sequence>